<keyword evidence="5" id="KW-0560">Oxidoreductase</keyword>
<evidence type="ECO:0000256" key="1">
    <source>
        <dbReference type="ARBA" id="ARBA00001974"/>
    </source>
</evidence>
<feature type="binding site" evidence="6">
    <location>
        <position position="156"/>
    </location>
    <ligand>
        <name>FAD</name>
        <dbReference type="ChEBI" id="CHEBI:57692"/>
    </ligand>
</feature>
<reference evidence="8" key="1">
    <citation type="journal article" date="2023" name="Mol. Phylogenet. Evol.">
        <title>Genome-scale phylogeny and comparative genomics of the fungal order Sordariales.</title>
        <authorList>
            <person name="Hensen N."/>
            <person name="Bonometti L."/>
            <person name="Westerberg I."/>
            <person name="Brannstrom I.O."/>
            <person name="Guillou S."/>
            <person name="Cros-Aarteil S."/>
            <person name="Calhoun S."/>
            <person name="Haridas S."/>
            <person name="Kuo A."/>
            <person name="Mondo S."/>
            <person name="Pangilinan J."/>
            <person name="Riley R."/>
            <person name="LaButti K."/>
            <person name="Andreopoulos B."/>
            <person name="Lipzen A."/>
            <person name="Chen C."/>
            <person name="Yan M."/>
            <person name="Daum C."/>
            <person name="Ng V."/>
            <person name="Clum A."/>
            <person name="Steindorff A."/>
            <person name="Ohm R.A."/>
            <person name="Martin F."/>
            <person name="Silar P."/>
            <person name="Natvig D.O."/>
            <person name="Lalanne C."/>
            <person name="Gautier V."/>
            <person name="Ament-Velasquez S.L."/>
            <person name="Kruys A."/>
            <person name="Hutchinson M.I."/>
            <person name="Powell A.J."/>
            <person name="Barry K."/>
            <person name="Miller A.N."/>
            <person name="Grigoriev I.V."/>
            <person name="Debuchy R."/>
            <person name="Gladieux P."/>
            <person name="Hiltunen Thoren M."/>
            <person name="Johannesson H."/>
        </authorList>
    </citation>
    <scope>NUCLEOTIDE SEQUENCE</scope>
    <source>
        <strain evidence="8">CBS 990.96</strain>
    </source>
</reference>
<name>A0AAN6YMW0_9PEZI</name>
<evidence type="ECO:0000256" key="3">
    <source>
        <dbReference type="ARBA" id="ARBA00022630"/>
    </source>
</evidence>
<keyword evidence="4 6" id="KW-0274">FAD</keyword>
<gene>
    <name evidence="8" type="ORF">QBC38DRAFT_513232</name>
</gene>
<keyword evidence="9" id="KW-1185">Reference proteome</keyword>
<dbReference type="GO" id="GO:0019478">
    <property type="term" value="P:D-amino acid catabolic process"/>
    <property type="evidence" value="ECO:0007669"/>
    <property type="project" value="TreeGrafter"/>
</dbReference>
<reference evidence="8" key="2">
    <citation type="submission" date="2023-05" db="EMBL/GenBank/DDBJ databases">
        <authorList>
            <consortium name="Lawrence Berkeley National Laboratory"/>
            <person name="Steindorff A."/>
            <person name="Hensen N."/>
            <person name="Bonometti L."/>
            <person name="Westerberg I."/>
            <person name="Brannstrom I.O."/>
            <person name="Guillou S."/>
            <person name="Cros-Aarteil S."/>
            <person name="Calhoun S."/>
            <person name="Haridas S."/>
            <person name="Kuo A."/>
            <person name="Mondo S."/>
            <person name="Pangilinan J."/>
            <person name="Riley R."/>
            <person name="Labutti K."/>
            <person name="Andreopoulos B."/>
            <person name="Lipzen A."/>
            <person name="Chen C."/>
            <person name="Yanf M."/>
            <person name="Daum C."/>
            <person name="Ng V."/>
            <person name="Clum A."/>
            <person name="Ohm R."/>
            <person name="Martin F."/>
            <person name="Silar P."/>
            <person name="Natvig D."/>
            <person name="Lalanne C."/>
            <person name="Gautier V."/>
            <person name="Ament-Velasquez S.L."/>
            <person name="Kruys A."/>
            <person name="Hutchinson M.I."/>
            <person name="Powell A.J."/>
            <person name="Barry K."/>
            <person name="Miller A.N."/>
            <person name="Grigoriev I.V."/>
            <person name="Debuchy R."/>
            <person name="Gladieux P."/>
            <person name="Thoren M.H."/>
            <person name="Johannesson H."/>
        </authorList>
    </citation>
    <scope>NUCLEOTIDE SEQUENCE</scope>
    <source>
        <strain evidence="8">CBS 990.96</strain>
    </source>
</reference>
<dbReference type="PANTHER" id="PTHR11530">
    <property type="entry name" value="D-AMINO ACID OXIDASE"/>
    <property type="match status" value="1"/>
</dbReference>
<dbReference type="SUPFAM" id="SSF51971">
    <property type="entry name" value="Nucleotide-binding domain"/>
    <property type="match status" value="1"/>
</dbReference>
<feature type="binding site" evidence="6">
    <location>
        <position position="280"/>
    </location>
    <ligand>
        <name>D-dopa</name>
        <dbReference type="ChEBI" id="CHEBI:149689"/>
    </ligand>
</feature>
<evidence type="ECO:0000259" key="7">
    <source>
        <dbReference type="Pfam" id="PF01266"/>
    </source>
</evidence>
<organism evidence="8 9">
    <name type="scientific">Podospora fimiseda</name>
    <dbReference type="NCBI Taxonomy" id="252190"/>
    <lineage>
        <taxon>Eukaryota</taxon>
        <taxon>Fungi</taxon>
        <taxon>Dikarya</taxon>
        <taxon>Ascomycota</taxon>
        <taxon>Pezizomycotina</taxon>
        <taxon>Sordariomycetes</taxon>
        <taxon>Sordariomycetidae</taxon>
        <taxon>Sordariales</taxon>
        <taxon>Podosporaceae</taxon>
        <taxon>Podospora</taxon>
    </lineage>
</organism>
<dbReference type="InterPro" id="IPR006076">
    <property type="entry name" value="FAD-dep_OxRdtase"/>
</dbReference>
<protein>
    <submittedName>
        <fullName evidence="8">FAD dependent oxidoreductase</fullName>
    </submittedName>
</protein>
<dbReference type="Pfam" id="PF01266">
    <property type="entry name" value="DAO"/>
    <property type="match status" value="1"/>
</dbReference>
<dbReference type="InterPro" id="IPR023209">
    <property type="entry name" value="DAO"/>
</dbReference>
<evidence type="ECO:0000256" key="2">
    <source>
        <dbReference type="ARBA" id="ARBA00006730"/>
    </source>
</evidence>
<evidence type="ECO:0000313" key="8">
    <source>
        <dbReference type="EMBL" id="KAK4222044.1"/>
    </source>
</evidence>
<dbReference type="PIRSF" id="PIRSF000189">
    <property type="entry name" value="D-aa_oxidase"/>
    <property type="match status" value="1"/>
</dbReference>
<comment type="caution">
    <text evidence="8">The sequence shown here is derived from an EMBL/GenBank/DDBJ whole genome shotgun (WGS) entry which is preliminary data.</text>
</comment>
<comment type="cofactor">
    <cofactor evidence="1 6">
        <name>FAD</name>
        <dbReference type="ChEBI" id="CHEBI:57692"/>
    </cofactor>
</comment>
<dbReference type="PANTHER" id="PTHR11530:SF29">
    <property type="entry name" value="FAD DEPENDENT OXIDOREDUCTASE SUPERFAMILY (AFU_ORTHOLOGUE AFUA_6G10230)"/>
    <property type="match status" value="1"/>
</dbReference>
<proteinExistence type="inferred from homology"/>
<comment type="similarity">
    <text evidence="2">Belongs to the DAMOX/DASOX family.</text>
</comment>
<dbReference type="SUPFAM" id="SSF54373">
    <property type="entry name" value="FAD-linked reductases, C-terminal domain"/>
    <property type="match status" value="1"/>
</dbReference>
<evidence type="ECO:0000256" key="6">
    <source>
        <dbReference type="PIRSR" id="PIRSR000189-1"/>
    </source>
</evidence>
<dbReference type="Gene3D" id="3.30.9.10">
    <property type="entry name" value="D-Amino Acid Oxidase, subunit A, domain 2"/>
    <property type="match status" value="1"/>
</dbReference>
<dbReference type="EMBL" id="MU865495">
    <property type="protein sequence ID" value="KAK4222044.1"/>
    <property type="molecule type" value="Genomic_DNA"/>
</dbReference>
<dbReference type="Gene3D" id="3.40.50.720">
    <property type="entry name" value="NAD(P)-binding Rossmann-like Domain"/>
    <property type="match status" value="1"/>
</dbReference>
<keyword evidence="3" id="KW-0285">Flavoprotein</keyword>
<accession>A0AAN6YMW0</accession>
<dbReference type="GO" id="GO:0003884">
    <property type="term" value="F:D-amino-acid oxidase activity"/>
    <property type="evidence" value="ECO:0007669"/>
    <property type="project" value="InterPro"/>
</dbReference>
<evidence type="ECO:0000313" key="9">
    <source>
        <dbReference type="Proteomes" id="UP001301958"/>
    </source>
</evidence>
<dbReference type="Proteomes" id="UP001301958">
    <property type="component" value="Unassembled WGS sequence"/>
</dbReference>
<feature type="domain" description="FAD dependent oxidoreductase" evidence="7">
    <location>
        <begin position="4"/>
        <end position="323"/>
    </location>
</feature>
<evidence type="ECO:0000256" key="4">
    <source>
        <dbReference type="ARBA" id="ARBA00022827"/>
    </source>
</evidence>
<dbReference type="GO" id="GO:0005737">
    <property type="term" value="C:cytoplasm"/>
    <property type="evidence" value="ECO:0007669"/>
    <property type="project" value="TreeGrafter"/>
</dbReference>
<evidence type="ECO:0000256" key="5">
    <source>
        <dbReference type="ARBA" id="ARBA00023002"/>
    </source>
</evidence>
<dbReference type="GO" id="GO:0071949">
    <property type="term" value="F:FAD binding"/>
    <property type="evidence" value="ECO:0007669"/>
    <property type="project" value="InterPro"/>
</dbReference>
<sequence length="331" mass="36385">MPTITILGAGITALSTAYTLPKSHRLKILASNLPGDLPSSQNWASPHACAGWVALGGLSPLEQQMQLDSLHFLRQLSLANPESGVRTALLTDIHEDPPVNGIWYKNRVPGYTESLNKDGGITTKYESLVIDPSKFLVWLRTELEKQGTVFERVEKVESLSELSGVATDVVINASGLGSRELIDVKDENVVGDRTYTVRVETEFKEMFVRRGKGGKYTYVFGRGDGTAVLGGISVPVEEEVKGLEEVRGEIIGRVHENLPEYFPSADPKEYNVLEDLVGIRPLRFAGVRVEKEMIGDQKVVHAYGTTIGGYIHSFGLARQVAKLVDDFVFEL</sequence>
<dbReference type="AlphaFoldDB" id="A0AAN6YMW0"/>